<sequence length="292" mass="33469">MMKLLSITNCQGPALFWRFLKPGAADFDARFHFLRPIQVHLLTAQDAENAAKVIDEADVIVAQPIVRSPVDAVKYDNLKALCATQGKQLFTIPALHFSGQFALERTCVWDNAYPFGRTEDEALVRLFAAGASVEEAARFYHEEPLMSRAELLAQMDRAVDEFRTREESFDYDIAMSGFYSDNWRKARLHHVKAHPTAYVYRDLSIKVAEMLGLNDFDLARAEGALGNNQFELPLKRWVMDALDMEFEQRDDVALFHNEAIPFTQLIETLWQYYETQGREAVERSLPQEILNV</sequence>
<reference evidence="2 3" key="1">
    <citation type="submission" date="2015-09" db="EMBL/GenBank/DDBJ databases">
        <authorList>
            <consortium name="Swine Surveillance"/>
        </authorList>
    </citation>
    <scope>NUCLEOTIDE SEQUENCE [LARGE SCALE GENOMIC DNA]</scope>
    <source>
        <strain evidence="2 3">CECT 7688</strain>
    </source>
</reference>
<dbReference type="STRING" id="321267.SHM7688_02792"/>
<proteinExistence type="predicted"/>
<evidence type="ECO:0000313" key="2">
    <source>
        <dbReference type="EMBL" id="CUH53338.1"/>
    </source>
</evidence>
<dbReference type="OrthoDB" id="8482035at2"/>
<gene>
    <name evidence="2" type="ORF">SHM7688_02792</name>
</gene>
<evidence type="ECO:0000259" key="1">
    <source>
        <dbReference type="Pfam" id="PF18588"/>
    </source>
</evidence>
<dbReference type="Gene3D" id="3.40.50.12080">
    <property type="match status" value="2"/>
</dbReference>
<dbReference type="AlphaFoldDB" id="A0A0P1ES52"/>
<keyword evidence="3" id="KW-1185">Reference proteome</keyword>
<organism evidence="2 3">
    <name type="scientific">Shimia marina</name>
    <dbReference type="NCBI Taxonomy" id="321267"/>
    <lineage>
        <taxon>Bacteria</taxon>
        <taxon>Pseudomonadati</taxon>
        <taxon>Pseudomonadota</taxon>
        <taxon>Alphaproteobacteria</taxon>
        <taxon>Rhodobacterales</taxon>
        <taxon>Roseobacteraceae</taxon>
    </lineage>
</organism>
<accession>A0A0P1ES52</accession>
<dbReference type="RefSeq" id="WP_058240507.1">
    <property type="nucleotide sequence ID" value="NZ_CYPW01000027.1"/>
</dbReference>
<dbReference type="Pfam" id="PF18588">
    <property type="entry name" value="WcbI"/>
    <property type="match status" value="1"/>
</dbReference>
<protein>
    <recommendedName>
        <fullName evidence="1">Polysaccharide biosynthesis enzyme WcbI domain-containing protein</fullName>
    </recommendedName>
</protein>
<dbReference type="EMBL" id="CYPW01000027">
    <property type="protein sequence ID" value="CUH53338.1"/>
    <property type="molecule type" value="Genomic_DNA"/>
</dbReference>
<evidence type="ECO:0000313" key="3">
    <source>
        <dbReference type="Proteomes" id="UP000054823"/>
    </source>
</evidence>
<feature type="domain" description="Polysaccharide biosynthesis enzyme WcbI" evidence="1">
    <location>
        <begin position="8"/>
        <end position="214"/>
    </location>
</feature>
<name>A0A0P1ES52_9RHOB</name>
<dbReference type="InterPro" id="IPR041307">
    <property type="entry name" value="WcbI"/>
</dbReference>
<dbReference type="Proteomes" id="UP000054823">
    <property type="component" value="Unassembled WGS sequence"/>
</dbReference>